<feature type="compositionally biased region" description="Acidic residues" evidence="9">
    <location>
        <begin position="2421"/>
        <end position="2444"/>
    </location>
</feature>
<dbReference type="Gene3D" id="1.10.8.10">
    <property type="entry name" value="DNA helicase RuvA subunit, C-terminal domain"/>
    <property type="match status" value="1"/>
</dbReference>
<feature type="region of interest" description="Disordered" evidence="9">
    <location>
        <begin position="1974"/>
        <end position="2008"/>
    </location>
</feature>
<dbReference type="PROSITE" id="PS50237">
    <property type="entry name" value="HECT"/>
    <property type="match status" value="1"/>
</dbReference>
<gene>
    <name evidence="12" type="ORF">TTHERM_00161820</name>
</gene>
<evidence type="ECO:0000313" key="12">
    <source>
        <dbReference type="EMBL" id="EAR89664.2"/>
    </source>
</evidence>
<dbReference type="SMART" id="SM00119">
    <property type="entry name" value="HECTc"/>
    <property type="match status" value="1"/>
</dbReference>
<feature type="domain" description="UBA" evidence="10">
    <location>
        <begin position="1323"/>
        <end position="1369"/>
    </location>
</feature>
<feature type="region of interest" description="Disordered" evidence="9">
    <location>
        <begin position="2479"/>
        <end position="2500"/>
    </location>
</feature>
<dbReference type="OrthoDB" id="8068875at2759"/>
<dbReference type="CDD" id="cd00078">
    <property type="entry name" value="HECTc"/>
    <property type="match status" value="1"/>
</dbReference>
<dbReference type="HOGENOM" id="CLU_223976_0_0_1"/>
<dbReference type="GO" id="GO:0006511">
    <property type="term" value="P:ubiquitin-dependent protein catabolic process"/>
    <property type="evidence" value="ECO:0007669"/>
    <property type="project" value="TreeGrafter"/>
</dbReference>
<dbReference type="InterPro" id="IPR035983">
    <property type="entry name" value="Hect_E3_ubiquitin_ligase"/>
</dbReference>
<dbReference type="SUPFAM" id="SSF56204">
    <property type="entry name" value="Hect, E3 ligase catalytic domain"/>
    <property type="match status" value="1"/>
</dbReference>
<feature type="compositionally biased region" description="Low complexity" evidence="9">
    <location>
        <begin position="3101"/>
        <end position="3146"/>
    </location>
</feature>
<dbReference type="GO" id="GO:0005737">
    <property type="term" value="C:cytoplasm"/>
    <property type="evidence" value="ECO:0007669"/>
    <property type="project" value="TreeGrafter"/>
</dbReference>
<reference evidence="13" key="1">
    <citation type="journal article" date="2006" name="PLoS Biol.">
        <title>Macronuclear genome sequence of the ciliate Tetrahymena thermophila, a model eukaryote.</title>
        <authorList>
            <person name="Eisen J.A."/>
            <person name="Coyne R.S."/>
            <person name="Wu M."/>
            <person name="Wu D."/>
            <person name="Thiagarajan M."/>
            <person name="Wortman J.R."/>
            <person name="Badger J.H."/>
            <person name="Ren Q."/>
            <person name="Amedeo P."/>
            <person name="Jones K.M."/>
            <person name="Tallon L.J."/>
            <person name="Delcher A.L."/>
            <person name="Salzberg S.L."/>
            <person name="Silva J.C."/>
            <person name="Haas B.J."/>
            <person name="Majoros W.H."/>
            <person name="Farzad M."/>
            <person name="Carlton J.M."/>
            <person name="Smith R.K. Jr."/>
            <person name="Garg J."/>
            <person name="Pearlman R.E."/>
            <person name="Karrer K.M."/>
            <person name="Sun L."/>
            <person name="Manning G."/>
            <person name="Elde N.C."/>
            <person name="Turkewitz A.P."/>
            <person name="Asai D.J."/>
            <person name="Wilkes D.E."/>
            <person name="Wang Y."/>
            <person name="Cai H."/>
            <person name="Collins K."/>
            <person name="Stewart B.A."/>
            <person name="Lee S.R."/>
            <person name="Wilamowska K."/>
            <person name="Weinberg Z."/>
            <person name="Ruzzo W.L."/>
            <person name="Wloga D."/>
            <person name="Gaertig J."/>
            <person name="Frankel J."/>
            <person name="Tsao C.-C."/>
            <person name="Gorovsky M.A."/>
            <person name="Keeling P.J."/>
            <person name="Waller R.F."/>
            <person name="Patron N.J."/>
            <person name="Cherry J.M."/>
            <person name="Stover N.A."/>
            <person name="Krieger C.J."/>
            <person name="del Toro C."/>
            <person name="Ryder H.F."/>
            <person name="Williamson S.C."/>
            <person name="Barbeau R.A."/>
            <person name="Hamilton E.P."/>
            <person name="Orias E."/>
        </authorList>
    </citation>
    <scope>NUCLEOTIDE SEQUENCE [LARGE SCALE GENOMIC DNA]</scope>
    <source>
        <strain evidence="13">SB210</strain>
    </source>
</reference>
<dbReference type="PANTHER" id="PTHR11254:SF67">
    <property type="entry name" value="E3 UBIQUITIN-PROTEIN LIGASE HUWE1"/>
    <property type="match status" value="1"/>
</dbReference>
<feature type="region of interest" description="Disordered" evidence="9">
    <location>
        <begin position="1664"/>
        <end position="1686"/>
    </location>
</feature>
<evidence type="ECO:0000256" key="7">
    <source>
        <dbReference type="PROSITE-ProRule" id="PRU00104"/>
    </source>
</evidence>
<keyword evidence="5 7" id="KW-0833">Ubl conjugation pathway</keyword>
<keyword evidence="8" id="KW-0175">Coiled coil</keyword>
<dbReference type="GO" id="GO:0061630">
    <property type="term" value="F:ubiquitin protein ligase activity"/>
    <property type="evidence" value="ECO:0007669"/>
    <property type="project" value="UniProtKB-EC"/>
</dbReference>
<feature type="compositionally biased region" description="Polar residues" evidence="9">
    <location>
        <begin position="2798"/>
        <end position="2815"/>
    </location>
</feature>
<evidence type="ECO:0000259" key="10">
    <source>
        <dbReference type="PROSITE" id="PS50030"/>
    </source>
</evidence>
<dbReference type="FunFam" id="3.30.2160.10:FF:000001">
    <property type="entry name" value="E3 ubiquitin-protein ligase NEDD4-like"/>
    <property type="match status" value="1"/>
</dbReference>
<dbReference type="Gene3D" id="3.90.1750.10">
    <property type="entry name" value="Hect, E3 ligase catalytic domains"/>
    <property type="match status" value="1"/>
</dbReference>
<feature type="coiled-coil region" evidence="8">
    <location>
        <begin position="3189"/>
        <end position="3241"/>
    </location>
</feature>
<dbReference type="PROSITE" id="PS50030">
    <property type="entry name" value="UBA"/>
    <property type="match status" value="1"/>
</dbReference>
<feature type="domain" description="HECT" evidence="11">
    <location>
        <begin position="3860"/>
        <end position="4192"/>
    </location>
</feature>
<dbReference type="Proteomes" id="UP000009168">
    <property type="component" value="Unassembled WGS sequence"/>
</dbReference>
<dbReference type="PANTHER" id="PTHR11254">
    <property type="entry name" value="HECT DOMAIN UBIQUITIN-PROTEIN LIGASE"/>
    <property type="match status" value="1"/>
</dbReference>
<dbReference type="GO" id="GO:0000209">
    <property type="term" value="P:protein polyubiquitination"/>
    <property type="evidence" value="ECO:0007669"/>
    <property type="project" value="TreeGrafter"/>
</dbReference>
<dbReference type="InParanoid" id="Q22VV2"/>
<accession>Q22VV2</accession>
<dbReference type="InterPro" id="IPR025527">
    <property type="entry name" value="HUWE1/Rev1_UBM"/>
</dbReference>
<evidence type="ECO:0000256" key="4">
    <source>
        <dbReference type="ARBA" id="ARBA00022679"/>
    </source>
</evidence>
<dbReference type="GeneID" id="7841782"/>
<feature type="region of interest" description="Disordered" evidence="9">
    <location>
        <begin position="2421"/>
        <end position="2445"/>
    </location>
</feature>
<organism evidence="12 13">
    <name type="scientific">Tetrahymena thermophila (strain SB210)</name>
    <dbReference type="NCBI Taxonomy" id="312017"/>
    <lineage>
        <taxon>Eukaryota</taxon>
        <taxon>Sar</taxon>
        <taxon>Alveolata</taxon>
        <taxon>Ciliophora</taxon>
        <taxon>Intramacronucleata</taxon>
        <taxon>Oligohymenophorea</taxon>
        <taxon>Hymenostomatida</taxon>
        <taxon>Tetrahymenina</taxon>
        <taxon>Tetrahymenidae</taxon>
        <taxon>Tetrahymena</taxon>
    </lineage>
</organism>
<keyword evidence="13" id="KW-1185">Reference proteome</keyword>
<name>Q22VV2_TETTS</name>
<dbReference type="Gene3D" id="3.30.2410.10">
    <property type="entry name" value="Hect, E3 ligase catalytic domain"/>
    <property type="match status" value="1"/>
</dbReference>
<dbReference type="SUPFAM" id="SSF46934">
    <property type="entry name" value="UBA-like"/>
    <property type="match status" value="1"/>
</dbReference>
<dbReference type="Pfam" id="PF00627">
    <property type="entry name" value="UBA"/>
    <property type="match status" value="1"/>
</dbReference>
<feature type="compositionally biased region" description="Low complexity" evidence="9">
    <location>
        <begin position="2818"/>
        <end position="2840"/>
    </location>
</feature>
<dbReference type="SMART" id="SM00165">
    <property type="entry name" value="UBA"/>
    <property type="match status" value="1"/>
</dbReference>
<evidence type="ECO:0000256" key="1">
    <source>
        <dbReference type="ARBA" id="ARBA00000885"/>
    </source>
</evidence>
<feature type="compositionally biased region" description="Basic and acidic residues" evidence="9">
    <location>
        <begin position="3603"/>
        <end position="3627"/>
    </location>
</feature>
<feature type="coiled-coil region" evidence="8">
    <location>
        <begin position="2695"/>
        <end position="2736"/>
    </location>
</feature>
<dbReference type="RefSeq" id="XP_001009910.2">
    <property type="nucleotide sequence ID" value="XM_001009910.2"/>
</dbReference>
<feature type="region of interest" description="Disordered" evidence="9">
    <location>
        <begin position="2798"/>
        <end position="2840"/>
    </location>
</feature>
<feature type="region of interest" description="Disordered" evidence="9">
    <location>
        <begin position="1896"/>
        <end position="1922"/>
    </location>
</feature>
<dbReference type="FunFam" id="3.90.1750.10:FF:000003">
    <property type="entry name" value="E3 ubiquitin-protein ligase UPL1"/>
    <property type="match status" value="1"/>
</dbReference>
<evidence type="ECO:0000256" key="8">
    <source>
        <dbReference type="SAM" id="Coils"/>
    </source>
</evidence>
<dbReference type="Gene3D" id="3.30.2160.10">
    <property type="entry name" value="Hect, E3 ligase catalytic domain"/>
    <property type="match status" value="1"/>
</dbReference>
<proteinExistence type="inferred from homology"/>
<dbReference type="Pfam" id="PF00632">
    <property type="entry name" value="HECT"/>
    <property type="match status" value="1"/>
</dbReference>
<feature type="region of interest" description="Disordered" evidence="9">
    <location>
        <begin position="2891"/>
        <end position="2911"/>
    </location>
</feature>
<comment type="pathway">
    <text evidence="2">Protein modification; protein ubiquitination.</text>
</comment>
<dbReference type="KEGG" id="tet:TTHERM_00161820"/>
<feature type="region of interest" description="Disordered" evidence="9">
    <location>
        <begin position="3101"/>
        <end position="3149"/>
    </location>
</feature>
<evidence type="ECO:0000256" key="6">
    <source>
        <dbReference type="ARBA" id="ARBA00034494"/>
    </source>
</evidence>
<dbReference type="eggNOG" id="KOG0939">
    <property type="taxonomic scope" value="Eukaryota"/>
</dbReference>
<dbReference type="InterPro" id="IPR000569">
    <property type="entry name" value="HECT_dom"/>
</dbReference>
<dbReference type="FunFam" id="3.30.2410.10:FF:000009">
    <property type="entry name" value="Probable E3 ubiquitin-protein ligase HECTD2"/>
    <property type="match status" value="1"/>
</dbReference>
<evidence type="ECO:0000256" key="3">
    <source>
        <dbReference type="ARBA" id="ARBA00012485"/>
    </source>
</evidence>
<dbReference type="InterPro" id="IPR015940">
    <property type="entry name" value="UBA"/>
</dbReference>
<protein>
    <recommendedName>
        <fullName evidence="3">HECT-type E3 ubiquitin transferase</fullName>
        <ecNumber evidence="3">2.3.2.26</ecNumber>
    </recommendedName>
</protein>
<evidence type="ECO:0000256" key="5">
    <source>
        <dbReference type="ARBA" id="ARBA00022786"/>
    </source>
</evidence>
<dbReference type="STRING" id="312017.Q22VV2"/>
<feature type="coiled-coil region" evidence="8">
    <location>
        <begin position="1321"/>
        <end position="1365"/>
    </location>
</feature>
<feature type="region of interest" description="Disordered" evidence="9">
    <location>
        <begin position="3588"/>
        <end position="3627"/>
    </location>
</feature>
<sequence>MKIPEKYYKNHPKNDLKQLDDILKLKEDSEFIKALKSLKKNTDYMNRNSMYQIAMLLDRCDSILSKNNDLQNKKINDESINTQILKFLEWSFEYNNFYKLFCSLEYVIFILDNTDTFKNMQLCIRICQSLVRFSDESNISYQMIPQKFIYKEKLLDYVKFACHHVNILNGKGIKTLQKKDNSTVNQTGFQLSEIYYDDPRIEILKNRKDVQSGFKESALRKSSVQGRILKLSTDVTAELIQNNNNPLESMVQDEVNQTIYENFFTQSHLKSIYFSTYSGEQPYNFNEQQENSENNNNKNTYAQLFEQQPNQKLQSEQTQGKESDKNEIKDIELRIDALDFENKNCAEIAQNLIKENSLKVDINTSEFSRIRVALMYLKHRNNLKERNQMIHYFINSFKILIKNKNSEQLSAFNSNELLEQLVSILYLKSCPKIHAKIIRFIRYYFKSYIIQNFDFFRQILNGIATLKFDESGEKIIFDQEQHEEYILPIETAVNQDFQKKFISMIGEKYESAQNINYQQQIAEYIIKIASNTSETISSNQAQEIGKNIKLIYSFQVVSKARQTLINLIKNEQVNRQFQIFEKYILPQLLIHLTYCKMAESLQYFDAKLNQWKNITKEDYYSTISLYLNCINNIFRNSQNLRGNQTLSRKILQTNIFEILIDTLNYFHNLDFFINSLVFVYRLINEQPQLMNSLVQKGLIKLQVDILEREEIPQDITQIKSIIQYMIISSITEEGKLIITNSKIMSKIFNIFTQKKYVDCLTIAWVQGDPNNQNPLLQIAEYMARNIRNLEQNAPNEKPVIIDLIIKTFENLIKQKDKFLDNFQKHMNKQPYDTNDLEFSIQEYPQFSFLIDNFCKFYQSLCQKDQYFQKHSEHYQIYSLFLQLVKFPVLDMVDTYSKKGLLGYMINIGQFMGHKSLIEVHAILKKEFQMIQKMLGCESGSFQGVRDLQSVIPNELFYKTSTLDHQKVFENPDPELVLPVQLFNSLNFVEGLIRIIYISLRQNKESKIDPEDFAKTVNQMQQLYVILTNQQNNELMYNLQKKYEQTLNLTDKKKIESEECECIDLYNQTQGMDYQNHQANIYFAMRSIFKALLQGKTNIIKANTQQEVYARAIQKVIQNINHLDETEINNLNKLAELNVNFGHIILFLDVYIDDAKKKGVFQQEYVIDLNLFAQLYELKILDKLVDHIKMAIKALSQYRSKDKASNLHDKLINSTMVSLTEKLIYIISNIFITHVDISQDVYINSNKLSDLGIENILNGINYYFIEQFEQIISESLVPLQQETTFIPLVEVLFQKIVKVFNLVGKNAPLIIDIQQSLLEKKKLEEEERKKKFNADVKQLEEMGFPRRRAIEALRRCNNNIDEAIDNLASQRFGFDGNQDQGEEDSEFDSFQNIGRMARGFSTNAVQEIQKKSLDLESSDHSELTSLLESNKQHQNEQKIKTKNLQCLKNKIQEFRESTSHLLLSNILKFDKSELLVSDIILKYLCDRGNEEEKDKNISQQPLMSIPDNKVAPSTSNYEVVQIILWNFRYLANQLNDSKNSIKISNKVLPIDYKPKIILNIDQKSGQSPIIFISYLSRILLILTKIGQKSLKQVIYKNSLGQEIFKFCGEVTEKKIQNENLSEQDQQVVQLFFLRSIVYAHKFVENSKICNNASVSKKNDQSISSLQANSNKDDSMLSKNSKKKSKKEKQKGDIFEELIKFLQKILDISVNLNENKKIALLNNKTVQGIITILTQLLQRDWKQLSKEIYDSQILNYILKLKNIGSLDGILEKLCHLYTLALNDEEVETVSIEAQIKQFFLYHKHSSQPQNSSQNKPNKTTEDSNVQILKESNLSQNKEDAIRIPLDIFLQKFASFSQVSCFKNIYNRICTTKKIGGKEYTELNKDIDIYKCQIPVSTSSTNQQTSTTTQKKKSNSNSQNSSIMSSTQIIPSSLLLNPSKMDYTSNFALKNQQTSNFLNLLLETFITKVTQKISNHKNLSKQKTKLNESPTNDNKGQQEKQENEADLQNSQKEDLQEIDEGVLLYLIHYIIKKFPVLTPVVCKFKIAKIVQKALQSEEDCNSLLLTPWQQKGQINQIQCQNLNQLNFVHFLTRVVMKYFQNFSRDLLLELCMDSFVMRSSHETYANEIRKQVYLDIFTFLDQPNILESPQSVHNLITYSQLHCILLNLKQFKNAVAFNSINSQMNISSNTDLVSYKQLNIQQLNFIKVYNNILSALKIKQYYQYENIIPFIYHPLSILNRYAFQNILIKDKKNLSADAKYIYQTVSAQFIPIKFGNHLLTSNFAAEWQKILQLSDTLNGNQYDQQIYEQQLGYNQIDPLDERQQNFIGRFGDFIEIDEDPGELELQMDNPEFQIQEEEEVEHILRRNELQDQEQIEQEEEEDEEAFQQAEIQPRINQFENQMLILENSLSQDPNRYILEPDIEDADEQEDEEQKQDDQFEESEEGMSELEVQGHRINQQLYEQNVQVGGENEDQEVAILEQEEDIQGENDDEDEEDEDQDIEDIDDEGDYDQIFEENKTNTQNSSIRNPNLTSETQVVEKDIKKYLKFDEKTLFCQHQINLALLDLLKKLIKQKLLGKDLSTFYDLYQHLESRYNSYFQKSAEDWKNIDYNYQNLNKQQKSRPQRVDEANYIEQYQGLINDLMQRDPSDSNLRELIRQIEEGRRSIFNHVGQLDAMNNEQNDIQNIFQPLWGRIQSYNNLLQNQLNNNRRNLNEAAQTNEQQEREYNQMMRNMRDILISDAVEDVLPNSQGQDQAVAQQELNAENNNQSINNQANNNNNNESSNQVGELNANSIESPILSPMQQESSPLRDSQPNQPDMLQVQEQSPQIQNQQQQQESQAAQMEQNLQDILQQALSQSLQQNVQQQTLQQNTQALNLQMADFSSILNSISTISNTNNQQPQQQQQQNQQHSSSVEVVNQLNSQQLLQQQQLQHQQQQQPSQQESQLSDIILRELQNSFQMIQQQGGNNNSNQEQQIQQGSSNINLQQTNFNSLLTNLQNVIGLTQQQQQNSQHQQQEQESAEIVQQQQQQEQVQLQQEDPQQVQEQEEIPDFLQRSLALLQQFNMDLGFFERNSIDPIIFDSLPDDIKLETIYTYQPTEQAYQEQLLQQQRQQQAQQNNQQGNNNNNQQANQQAQQQQQQQAQQQQPQAEEMDAATFLASLPPHLRDEILLTSTQEFLQQIPQEMRYHAIMLQQRGAAYDNQEAELNQLRKREQKKALEQQRKKEELKQKFLKMKERRDQIVEDATIAPLLSEIADEEVMERVIELLYVGSESFINYPFNLLTSLQENPYSEYKILDAMMFILRNPSIFILQNQQKQQSKESQSNGKIFPPNEIIQRNKEPVTSSKEVYQQIAQKILFLFCKITEKNILFFIDKEKAESSFDSIKCISDLKDIALPQTSGNKLRKMPYQDLTQLLTSKVIFENTVLLELLIKLLHNISKKYYTYYFNQPTLSDQSNESKETQAFDNLKLKSCTSTDEERKQLKNQSIKSICQVLSSDHLSKSSIKKISDIINYMCIDELNLAEFIAELKSIIMVFAEEINLILDENLPPLRVNSKDQKPLKSIQESVQGVSKVQKMFSIIKELFEKSQVKEVDQKQKEPEEEEESKEQSHSNKKDQDQNQDKETTLQKFNKEQNIKLNNIREKIQLEFNQLAQDKQLQNLWINLSELFSLIGENNDQAKTQQIVQTLQPLLESFLIIQFNMQNKQTVDPLVQQLPSIPNISPQSSRYKQQLQPSEEFQISHLHFKDVRERFMGSHHLFYFVCEKSKVIINILIRAKLSEIARRQNQEIQHRNSRGIEDATILKEPVGLVFKYIPRIIDFENKKLFFQLEINKIRASSPSSQISLTIRRKEVLVDSFYTINQMKPQDLRQRLRIQFEGEEGIDAGGLTREWFIILSKEIFNPGYCLFLPSQSGNTFQPNPNSYINSQDKQYFEFVGRIVGKALFDGYMLDAYFTRSFYKHILGQEITYHDIQDQDNEFYKNMKWIVENDVTGLDLTFVYESDQFGKLQEIELKPNGKNIPVTNENKQEYVQLICKHRMAIRIEYQINFFLKGFHDIIPKDIISVFDSHELELMISGLPDIDIADLKENTEYHNYSQTDKIIQWFWEILSTYDRTQKAAFIQFVTGTSKVPLEGFSQLRGISGYQKFQIHKAYNTEKLPTTHTCFNQLDLPEYPTKEILIEKLNYAIQEGKEGFGFA</sequence>
<keyword evidence="4" id="KW-0808">Transferase</keyword>
<feature type="active site" description="Glycyl thioester intermediate" evidence="7">
    <location>
        <position position="4159"/>
    </location>
</feature>
<evidence type="ECO:0000313" key="13">
    <source>
        <dbReference type="Proteomes" id="UP000009168"/>
    </source>
</evidence>
<evidence type="ECO:0000256" key="9">
    <source>
        <dbReference type="SAM" id="MobiDB-lite"/>
    </source>
</evidence>
<comment type="similarity">
    <text evidence="6">Belongs to the UPL family. TOM1/PTR1 subfamily.</text>
</comment>
<evidence type="ECO:0000256" key="2">
    <source>
        <dbReference type="ARBA" id="ARBA00004906"/>
    </source>
</evidence>
<dbReference type="Pfam" id="PF14377">
    <property type="entry name" value="UBM"/>
    <property type="match status" value="2"/>
</dbReference>
<dbReference type="CDD" id="cd14387">
    <property type="entry name" value="UBA2_UBP13"/>
    <property type="match status" value="1"/>
</dbReference>
<dbReference type="EMBL" id="GG662820">
    <property type="protein sequence ID" value="EAR89664.2"/>
    <property type="molecule type" value="Genomic_DNA"/>
</dbReference>
<comment type="catalytic activity">
    <reaction evidence="1">
        <text>S-ubiquitinyl-[E2 ubiquitin-conjugating enzyme]-L-cysteine + [acceptor protein]-L-lysine = [E2 ubiquitin-conjugating enzyme]-L-cysteine + N(6)-ubiquitinyl-[acceptor protein]-L-lysine.</text>
        <dbReference type="EC" id="2.3.2.26"/>
    </reaction>
</comment>
<dbReference type="EC" id="2.3.2.26" evidence="3"/>
<evidence type="ECO:0000259" key="11">
    <source>
        <dbReference type="PROSITE" id="PS50237"/>
    </source>
</evidence>
<dbReference type="InterPro" id="IPR009060">
    <property type="entry name" value="UBA-like_sf"/>
</dbReference>
<dbReference type="InterPro" id="IPR050409">
    <property type="entry name" value="E3_ubiq-protein_ligase"/>
</dbReference>